<dbReference type="InterPro" id="IPR011055">
    <property type="entry name" value="Dup_hybrid_motif"/>
</dbReference>
<evidence type="ECO:0000259" key="2">
    <source>
        <dbReference type="Pfam" id="PF01551"/>
    </source>
</evidence>
<evidence type="ECO:0000256" key="1">
    <source>
        <dbReference type="SAM" id="Phobius"/>
    </source>
</evidence>
<dbReference type="InterPro" id="IPR050570">
    <property type="entry name" value="Cell_wall_metabolism_enzyme"/>
</dbReference>
<sequence>MLNVIAFSFLKASITCGIAAAVILALLTLATRVWPVLAGHRSVWLWAQSAIACAFVAALLPHSAAYSVVPAIEIARPAAQAAQASAQPGWDGLEADGLDDDIDPLELLAQAWLALYVAGLLAAGARWVHAQRGLRALLAHARPLDATALAQHAGFDAEPVAELLRRGLRVCETDASISPMLAGLARPQLLLPRHLRSFSDEQQRLIVAHELTHWKRHDPLWLHASMLLQTLFWFNPLLAVLTRRLNWAQELGCDHAVLDGRPAQQRKQYAAALVAQLAVQLKVQQDSLGAGIAFGHGSPASLRARVGLIREQGMRAPGLPGKAAVATALASVLGASLLLQPAFAWRAAETGVPAPSATVAAPSAVAPRQQWQMPLERVRVTSFYGAARKNLEGGHHGIDFAARTGTPVLAAAGGTVLASTAQYEGGPQYGDVVLIEHAGGVRSLYAHLSARSVKPGQVVRAGETIGLVGATGKVTGPHLHLEAFKDGERIDPQQMLTSLDALATSRALRKRAARL</sequence>
<dbReference type="RefSeq" id="WP_243493779.1">
    <property type="nucleotide sequence ID" value="NZ_CP063361.1"/>
</dbReference>
<name>A0ABY4ADA8_9BURK</name>
<dbReference type="CDD" id="cd12797">
    <property type="entry name" value="M23_peptidase"/>
    <property type="match status" value="1"/>
</dbReference>
<dbReference type="CDD" id="cd07341">
    <property type="entry name" value="M56_BlaR1_MecR1_like"/>
    <property type="match status" value="1"/>
</dbReference>
<feature type="domain" description="M23ase beta-sheet core" evidence="2">
    <location>
        <begin position="394"/>
        <end position="492"/>
    </location>
</feature>
<dbReference type="InterPro" id="IPR016047">
    <property type="entry name" value="M23ase_b-sheet_dom"/>
</dbReference>
<dbReference type="Proteomes" id="UP000831532">
    <property type="component" value="Chromosome"/>
</dbReference>
<keyword evidence="1" id="KW-1133">Transmembrane helix</keyword>
<feature type="transmembrane region" description="Helical" evidence="1">
    <location>
        <begin position="12"/>
        <end position="31"/>
    </location>
</feature>
<keyword evidence="1" id="KW-0472">Membrane</keyword>
<organism evidence="4 5">
    <name type="scientific">Massilia violaceinigra</name>
    <dbReference type="NCBI Taxonomy" id="2045208"/>
    <lineage>
        <taxon>Bacteria</taxon>
        <taxon>Pseudomonadati</taxon>
        <taxon>Pseudomonadota</taxon>
        <taxon>Betaproteobacteria</taxon>
        <taxon>Burkholderiales</taxon>
        <taxon>Oxalobacteraceae</taxon>
        <taxon>Telluria group</taxon>
        <taxon>Massilia</taxon>
    </lineage>
</organism>
<keyword evidence="5" id="KW-1185">Reference proteome</keyword>
<feature type="domain" description="Peptidase M56" evidence="3">
    <location>
        <begin position="9"/>
        <end position="292"/>
    </location>
</feature>
<evidence type="ECO:0000313" key="4">
    <source>
        <dbReference type="EMBL" id="UOD32731.1"/>
    </source>
</evidence>
<protein>
    <submittedName>
        <fullName evidence="4">Peptidoglycan DD-metalloendopeptidase family protein</fullName>
    </submittedName>
</protein>
<evidence type="ECO:0000313" key="5">
    <source>
        <dbReference type="Proteomes" id="UP000831532"/>
    </source>
</evidence>
<reference evidence="4 5" key="1">
    <citation type="submission" date="2020-10" db="EMBL/GenBank/DDBJ databases">
        <title>Genome analysis of Massilia species.</title>
        <authorList>
            <person name="Jung D.-H."/>
        </authorList>
    </citation>
    <scope>NUCLEOTIDE SEQUENCE [LARGE SCALE GENOMIC DNA]</scope>
    <source>
        <strain evidence="5">sipir</strain>
    </source>
</reference>
<dbReference type="InterPro" id="IPR008756">
    <property type="entry name" value="Peptidase_M56"/>
</dbReference>
<gene>
    <name evidence="4" type="ORF">INH39_14340</name>
</gene>
<dbReference type="Pfam" id="PF01551">
    <property type="entry name" value="Peptidase_M23"/>
    <property type="match status" value="1"/>
</dbReference>
<dbReference type="PANTHER" id="PTHR21666:SF290">
    <property type="entry name" value="PEPTIDASE M23 DOMAIN PROTEIN"/>
    <property type="match status" value="1"/>
</dbReference>
<dbReference type="EMBL" id="CP063361">
    <property type="protein sequence ID" value="UOD32731.1"/>
    <property type="molecule type" value="Genomic_DNA"/>
</dbReference>
<proteinExistence type="predicted"/>
<feature type="transmembrane region" description="Helical" evidence="1">
    <location>
        <begin position="107"/>
        <end position="128"/>
    </location>
</feature>
<dbReference type="SUPFAM" id="SSF51261">
    <property type="entry name" value="Duplicated hybrid motif"/>
    <property type="match status" value="1"/>
</dbReference>
<dbReference type="PANTHER" id="PTHR21666">
    <property type="entry name" value="PEPTIDASE-RELATED"/>
    <property type="match status" value="1"/>
</dbReference>
<accession>A0ABY4ADA8</accession>
<keyword evidence="1" id="KW-0812">Transmembrane</keyword>
<feature type="transmembrane region" description="Helical" evidence="1">
    <location>
        <begin position="43"/>
        <end position="60"/>
    </location>
</feature>
<dbReference type="Gene3D" id="2.70.70.10">
    <property type="entry name" value="Glucose Permease (Domain IIA)"/>
    <property type="match status" value="1"/>
</dbReference>
<evidence type="ECO:0000259" key="3">
    <source>
        <dbReference type="Pfam" id="PF05569"/>
    </source>
</evidence>
<dbReference type="Pfam" id="PF05569">
    <property type="entry name" value="Peptidase_M56"/>
    <property type="match status" value="1"/>
</dbReference>